<dbReference type="InterPro" id="IPR037004">
    <property type="entry name" value="Exonuc_VII_ssu_sf"/>
</dbReference>
<dbReference type="RefSeq" id="WP_013265025.1">
    <property type="nucleotide sequence ID" value="NZ_JRNS01000119.1"/>
</dbReference>
<dbReference type="SUPFAM" id="SSF116842">
    <property type="entry name" value="XseB-like"/>
    <property type="match status" value="1"/>
</dbReference>
<evidence type="ECO:0000256" key="2">
    <source>
        <dbReference type="ARBA" id="ARBA00022490"/>
    </source>
</evidence>
<organism evidence="8 9">
    <name type="scientific">Prevotella melaninogenica DNF00666</name>
    <dbReference type="NCBI Taxonomy" id="1401073"/>
    <lineage>
        <taxon>Bacteria</taxon>
        <taxon>Pseudomonadati</taxon>
        <taxon>Bacteroidota</taxon>
        <taxon>Bacteroidia</taxon>
        <taxon>Bacteroidales</taxon>
        <taxon>Prevotellaceae</taxon>
        <taxon>Prevotella</taxon>
    </lineage>
</organism>
<evidence type="ECO:0000256" key="4">
    <source>
        <dbReference type="ARBA" id="ARBA00022801"/>
    </source>
</evidence>
<sequence>MKEIKYEEAVHKLEAIVDKMERGELDIDSMAAQLKEAQELVKLCKQKLKRTDNEIQKLLEKQ</sequence>
<comment type="similarity">
    <text evidence="1">Belongs to the XseB family.</text>
</comment>
<dbReference type="EC" id="3.1.11.6" evidence="6"/>
<dbReference type="GeneID" id="9496476"/>
<comment type="caution">
    <text evidence="8">The sequence shown here is derived from an EMBL/GenBank/DDBJ whole genome shotgun (WGS) entry which is preliminary data.</text>
</comment>
<keyword evidence="3" id="KW-0540">Nuclease</keyword>
<feature type="coiled-coil region" evidence="7">
    <location>
        <begin position="20"/>
        <end position="61"/>
    </location>
</feature>
<dbReference type="InterPro" id="IPR003761">
    <property type="entry name" value="Exonuc_VII_S"/>
</dbReference>
<dbReference type="GO" id="GO:0006308">
    <property type="term" value="P:DNA catabolic process"/>
    <property type="evidence" value="ECO:0007669"/>
    <property type="project" value="UniProtKB-UniRule"/>
</dbReference>
<dbReference type="AlphaFoldDB" id="A0A096B7J9"/>
<keyword evidence="5" id="KW-0269">Exonuclease</keyword>
<protein>
    <recommendedName>
        <fullName evidence="6">Exodeoxyribonuclease VII small subunit</fullName>
        <ecNumber evidence="6">3.1.11.6</ecNumber>
    </recommendedName>
</protein>
<accession>A0A096B7J9</accession>
<evidence type="ECO:0000256" key="1">
    <source>
        <dbReference type="ARBA" id="ARBA00009998"/>
    </source>
</evidence>
<name>A0A096B7J9_9BACT</name>
<dbReference type="GO" id="GO:0009318">
    <property type="term" value="C:exodeoxyribonuclease VII complex"/>
    <property type="evidence" value="ECO:0007669"/>
    <property type="project" value="UniProtKB-UniRule"/>
</dbReference>
<evidence type="ECO:0000256" key="6">
    <source>
        <dbReference type="NCBIfam" id="TIGR01280"/>
    </source>
</evidence>
<dbReference type="EMBL" id="JRNS01000119">
    <property type="protein sequence ID" value="KGF54961.1"/>
    <property type="molecule type" value="Genomic_DNA"/>
</dbReference>
<gene>
    <name evidence="8" type="ORF">HMPREF0661_01815</name>
</gene>
<evidence type="ECO:0000313" key="9">
    <source>
        <dbReference type="Proteomes" id="UP000029578"/>
    </source>
</evidence>
<proteinExistence type="inferred from homology"/>
<dbReference type="GO" id="GO:0008855">
    <property type="term" value="F:exodeoxyribonuclease VII activity"/>
    <property type="evidence" value="ECO:0007669"/>
    <property type="project" value="UniProtKB-UniRule"/>
</dbReference>
<keyword evidence="4" id="KW-0378">Hydrolase</keyword>
<dbReference type="Proteomes" id="UP000029578">
    <property type="component" value="Unassembled WGS sequence"/>
</dbReference>
<dbReference type="Pfam" id="PF02609">
    <property type="entry name" value="Exonuc_VII_S"/>
    <property type="match status" value="1"/>
</dbReference>
<keyword evidence="7" id="KW-0175">Coiled coil</keyword>
<dbReference type="NCBIfam" id="TIGR01280">
    <property type="entry name" value="xseB"/>
    <property type="match status" value="1"/>
</dbReference>
<evidence type="ECO:0000256" key="3">
    <source>
        <dbReference type="ARBA" id="ARBA00022722"/>
    </source>
</evidence>
<keyword evidence="2" id="KW-0963">Cytoplasm</keyword>
<reference evidence="8 9" key="1">
    <citation type="submission" date="2014-07" db="EMBL/GenBank/DDBJ databases">
        <authorList>
            <person name="McCorrison J."/>
            <person name="Sanka R."/>
            <person name="Torralba M."/>
            <person name="Gillis M."/>
            <person name="Haft D.H."/>
            <person name="Methe B."/>
            <person name="Sutton G."/>
            <person name="Nelson K.E."/>
        </authorList>
    </citation>
    <scope>NUCLEOTIDE SEQUENCE [LARGE SCALE GENOMIC DNA]</scope>
    <source>
        <strain evidence="8 9">DNF00666</strain>
    </source>
</reference>
<evidence type="ECO:0000313" key="8">
    <source>
        <dbReference type="EMBL" id="KGF54961.1"/>
    </source>
</evidence>
<dbReference type="Gene3D" id="1.10.287.1040">
    <property type="entry name" value="Exonuclease VII, small subunit"/>
    <property type="match status" value="1"/>
</dbReference>
<evidence type="ECO:0000256" key="7">
    <source>
        <dbReference type="SAM" id="Coils"/>
    </source>
</evidence>
<evidence type="ECO:0000256" key="5">
    <source>
        <dbReference type="ARBA" id="ARBA00022839"/>
    </source>
</evidence>